<feature type="domain" description="Calx-beta" evidence="6">
    <location>
        <begin position="364"/>
        <end position="458"/>
    </location>
</feature>
<feature type="compositionally biased region" description="Gly residues" evidence="4">
    <location>
        <begin position="4200"/>
        <end position="4213"/>
    </location>
</feature>
<dbReference type="InterPro" id="IPR007280">
    <property type="entry name" value="Peptidase_C_arc/bac"/>
</dbReference>
<sequence>MRLPIRSWNTTLAKLGLRWAAKKQKRPLQNVRYSALEMLEDRQMWAVDLVSQETNDDIYTAQFGSLSEGTEFVIEGAIGNGSYTYDVDFYEISLTAGQTLEADVDAYQTDDDGQLSSLNGYLRLFDEYGYEVASNDDGFDPDTSISSQDSLLTYTAGTSGTYYLAISENTNTTYDPEYGGSNSGYGGYGGAYQIQLNLAGASSGGGSGSGSGASDVPGDTLATAQSVSLAANVQTTIEEEIGNGSYGNKDVDFYAVTLSAGQTISIDIDACYDDNYGYMEPLSYLDSYLRVFSASGTQLTSNNEGSSANDYFWTYGDAYVSFTAPSAGTYYIGVSSAYNTNYDPTVGGSGSSGSSSYDGTGAYRLQLIADGPSLMIGDMTVDETAGTVTFTVTLDPTADEPVTVDYTTINGTATAGSDYAATSGTLTFPIGTATQTITVPILDDSFIENPESFTIQLSNAVGASIGDATAIGTIHSEDVPPSDLPGDTLETAQSVSLSANVQTTIEEEIGNGSYGAKDVDFYAVTLSAGQTISIDIDARYDDTYGYMEPLSYLDSYLRVFSASGAQLTANNDGSSANDYFWTYGDAYVSFTAPAAGTYYIGVSAASNTYYDPTAGGTGTTGSSYDGSGAYRLQLIASGPSLTIGDMTVDETAGTVTFTVTLDPTADETVTVDFTTIDGTATAGSDYVATSGTLTFPVGTATRTITVPILDDSFVENSESFTIQLSNAVGASIGDATAIGTIHSEDVPPSDLPGDTLATALGVSLSANVQTTIAEEIGNGSYGAKDVDFYAVTLSAGQTISIDIDARYDDDYGYMQPLSGLDSYLRVFNASGTQLTANDDGTSANDYYWTYGDAYVSFTAPSAGTYYIGVSSVYNTNYNPAVGGSGSSGSSYDGSGAYELGITLEDANGSSGSGSSSGSSSGSGGTAEISVSEGSTNVVDGGPAIDFGSVYLGNSIEKTFTIYNEGDAPLTLDVASLVLPAGFSVVQAFDTTVAPYDYTTWIVRFAGVEAKSYSGEITFATNDPDDGETEFSISVSGQVLEPSSAGSGNAIAIDDSYSIGHGKTLNVYGSGVLVNDSDPDQDPLAAVLLQTTQHGSLSLSTNGSFVYTPEAGYVGSDWFAYAADDGSGLSAAAIVQIDVTNIVPSLADDSFSVAHDKSLSYGNVLWNDSDEDNGDVLTVAWHSDAKHGTVSLASSGELSYTPDAGYVGEDAFTYRISDGTSQSRVGVVRISVTNTAPSGTSDSFVVIHDKSLNGSYFQNVLSNDVSGDADSLSVSWHSEPLHGTLSLSDDGYVSYQPAAGFVGDDVFYYRVTDGTEEGLPTSVTIHVTNVSPTASDRSYSVHAGGALQVNGTGIVGSTTDGDGDAVSVAWHSEPQHGALSLQANGTFLYTPDEDYVGVDGFAFTLSDGISESAVKIVSLNVTNATPVAADRSFSVQQGTAWTLAAQQGLLAYSTDGNNDPLSIASSKSTSHGSLTVNADGSLAYTPDPGFIGQDSFTYAVKDDWSESSVATVVFNVTNAAPVANNDSYSVKHTGTLQGNVLSNDSDYNYSDQLSISDDGSWYSDPLHGTLSISADGTFTYVPDTGFVGVDRFVYRMTDGASESNVATVTINVTNSLPTVQDKTYSVGWEYAGENAGKAAALTGDLLSSDNDSDGDPLTVVLVQGTQFGELTFDGNGEFTYQANAGFVGTDSILFYTTDGIEESPVQRAVIAVTASQPYAAFDAYSVGRGMQLKVTTLGGSTNPEDKLRQIEGSILSNDAQYGGAAAQTLQITRQPEHGTVTLEQDNEGNFTGGFIYTPSDFSSPNPEGSGVDSFSYQFGFDPIKSNAGTVRIAIDYKAPVANDDQYSFSQYSFLNDEFVQVSAENGLLKNDASLWGYSGFGDYSAFKLVAQDQTGVETAHGGFVDILANGSFIYTPPVLSATSALFSEPDSFVYTLKDGISEDTAIAYVAWDNYQPIARPDYYEVNATYDLTVSVSDGLINAAYRPGEGDYDPDGEEISIFQPENIEISGGHQLEVNADGSFYFKPNPTFGNDAVTFTYRVTDGVKVSEPTTATIWVANTSPTAKNYWVSMSKGSGSYSFVLPFSDDSQNSLINITTSGPLPPGAEINHNNTVGLMYIPEQDTAGTYVIDYSVTDQVEGSLTRTATVYVYVSDPNCTDCLTYDSSPHLQPTYGVSYGQQVSLGMSAQGEPPTVSSYSPVPGGVFTPQVDANGKITAYATYDPDGSSLPATGSVEKTGSYTAEYQRWVEGGSGDGASGGHFETDYKYESIHVELIPNRPVRATGVSFTAYAITPDAIDYFANPTTPYITSYEASGNVTAQYQPWGPYASDSPVTAQLVDGPSYMLNFVLNPDGSFTYKTTTPNLGLIRRDQFSFKLIQDGKESAVVYAEIEFPTLGMALPKDDNYDVLHDRPFVVPWSEGVLLNDQDVSTERTIILLDHSPTKGTVTMDAGGGFVYTPYEGEIGSDSFTYRIVDGSYTSPVGTVHLNITNSPGTARNDTYTIEHDQTLIVTTEEGVLSKDPFYLSYYSNFAEADADADDGDIDRAKTTIVAQPENGTVAMSEYGSFKYTPNPGFVGTDVFYYKFNDGAGATEAGGDAEIGDSNVAAVTIRVTNTQQHTVADVYSISHGAIDLRTTIDDGVRTNDPSDAESDLAAAVLLTTSGGLSLLESGGFSFTKPDDFVGRQIFAYVMDDGVRRSEAAAITIDVTNAAPTAGDDTYATERNVPLLIGTPDGVLSNDSDADEDRLTWSVVAQPKHGTLVPHAGGSFKYVPAQDFVGNDAFVYEIDDQLGGKAIGVVTISVSSNAPIAGSYDYSVERDSSLTVSRWDGLQSDGNSDDLTDQITVVVETPPTHGSVVLEESGFFRCVPDAGFVGVDAFTYRVANGTQQGGIGTVRITVTDVAAPTVQNDSYSVVHDQTLAISQWEGLLANDEFSSAADFEIVQIAGPRHGSLTINAAGSFVYQPDAGFVGTDVFTYMISVDGRSSGVATASIDVTNSAPSATADSYEVGHDQTLWGSVWNGVLSNDGDGEDDLTIAELLGGASNGAVSLNSNGSFQYVPNSGFVGSDRFVYRVVDETGQYSLGEVTIEVSDSAPTAVDDSYSVLYQSDERVLHVSSLPWSVDYANVDLLNESGLIIPQAGGLLSNDSDADFDSMTIELVNAPASGSLTLTDRGAFRYLPDAGFAGLDGFTYQVTDGLGKSRIAFAAIDVRRRDPQATADSYNVFTLDTLAVAAPQGVLANDSDADGDQLSAELFTEPQHGVLHWSATGAFSYTPDDGFVGVDSFTYRLLDDGGEGAVTRVTLNVVGTPSIDVAPVAENDSFTVAHRDILEVPSGGLIANDVSSSGRPLTAELETDVLHGQLVLLPSGAFRYVPDDGFTGSDSFTYRVSDGLSSSDPATVTISVTNQAAAAEDDSYEIHFGAELQISASEGVLANDEDAEGDQFSATIAAGPANGTVQLHESGSFRYAPNPGFVGTDSFTYSVTGGSTATVTISVTNTAPTATGETYSVTHDTSLSVAANEGLLSNDTDADDDILTFSLLTGPSHGTLTSFSSGAFVYSPSPGYKGSDSFAYRTFDGVAWSEPATASISVTNYAPTTQTQYYGVAHDRLLVVSAEDGLLSSPTDSDEDDLSIAVNTDPTHGSLELLGNGAFIYQPNEGYVGQDSFTVRISDGVDGNGDAVADYVVQTVALSVTNSVPNLPNKSYSVQHGQDLIVSQDDGLIGEAADADGDPWQLTVVDGPAHGDLTVGQNGEFVYASNDPNFVGQDVFTVWITDGIDNQGDGEVDGDLQIVTINVNNSIATAGSKTYNIAHDEILLVAANPENGTFWTQDANGPASSGFSSETLPGHDSNGDALTYSLVAGPAYGTLTLKAGGQFSYVPQPGRVGDFTFTYFVTDGIDGDGDGDPDGNVGEITIHVSNAKPSAQNQTYYAGTDYFTSDSIGGGQSAPAIVNAMESTAGVLKNAYDSDNTPNQLIASVVSGSEKYYDVDGDLLTDVSGTFQFESYGGFYFEAPAGASGRFEFKYYVSDGDSVSNEATVTIYFNNQRPVTTSNEFYANWGEALALTFDSGSAAGSGSSSTAVSLLWDDSDPEFDSLKVLDASSVKANYGTLNLNEDGTFSYQAPAKPGEGEDPIPSLITFTYTATDGFDHPSTSTATVTIHLVDDPLTVQEYNANEIFDMVTAKAEYEKKEVAYTQLRERNNGSEGDSGGSSSGSGSGNGDNLVTAREELEAKIILELYDAETESRTKRIEFAKELLDADYVFVQAAQAAEAKQDAAARLIERQHALGIMALNDVRLAGAYPIIAAQEASDAAAQAEYERQIAAADAGRNVAQDSAEAALNGAILTSEVTYHAAVETAIAAQVSASQAAADIYLDATQDAAIDRDDAIYAAETALDAAMLAAEAARATALAAAQSSFDLVGDSAVSDRDAAMQTAYDAYQSALASAADAYGLNPPDELATDPLSLSSDPAYQSAVTAASQSYYASVNQAETAYFTSTASARTVLENARVSAAEDFDTAVDSARTTYRQTLATAQSTFNSAMSIAMAALNSAVDFADQTLQSAKVAGDQAYAAAIQAANVAYDTAFQAAEATSATARQSAFDAYDQAVYQAESTYDGAVTTADSDQWDANAAALQQYYEAVDVANAAFDSTTLESEATFREEIAQALSLMQSNTQGAWSTFTTGEWNALKTRDAAYQTAADTAAETNWYAENTRAGARRQAAEKLADDSIAPQVDYSNAIFAANNVLLRSKLELDKLTRQQQYDSQAIQDYHFAQKIFLASQAQAQLELTSALNEKQLEMVTSVQDANQTFTAALGVSKKTMADAMAAADYAFATGAADRNAAYRNQLAQASNQMAIATYDSSSDNAVRLSDLTNVWSYALVDAQGDLTDTFAESSLAWQIAEADAQFDLASAYAQAGGDLTDSLTQAESDYRLDVAVAQSQWVSSEASARSTLVAGINAARSTYSSAIGDASADFDAATDAASAAYFSSVASATYAAQQASAAAMQQWINDLTAANLQFTTSETAAASTAQQAEATAHADWDSALQAARVATIAAWDNVQQTAWSAKTLSDASAQQDWVDASGQALADFVTAIAPAVAQLYADIDAADVDFSADVLAAWLVGNSANNTAWQTFFDQSLAAELTLLSALSQTTSAFLDTESAAANSRLLVQSAAIDLLQTQSLDAQDAWTASEIDAAQQLSDDFSAAQTTATIALAQLDQEYVTGENGSAALNFAYDVALTAAELEYVEEMAEADHAWAIDAWPDFAQYQADVGTYMMNAAIAIETAQQEFQKALAAIDKKFQLGVAESEVSYLANLAAAERYAQLQKAEVEFARKLKAAQEEIVRVSNLNVYSQEVVNVTPAKIGTATWAGWTINGIRNGTLLNMTINAVIDFQVGVYDALTWGVSSWLIDSLGLGYFVDTESYAYFGGMIAGTALQFALGFVSGGVCTSAGIYLLIRAYNAIDTAVSAVQLGYKLYNTPEQLNWGDYLGMASLAGMAMGRLARAIGGWGCFVAGTEVLVDGRSVGGSIDALAPADTAWWTDALIVTLVGIGVGGYVVGGYVVGKKSRRGTQPMTKAEARAALFAEMGADDASEEDLADLVASRGGLADHARGRDRCFASGDILDDLLARIVGPYRKPLAPSF</sequence>
<name>A0A2S8GQE1_9BACT</name>
<keyword evidence="3" id="KW-0106">Calcium</keyword>
<accession>A0A2S8GQE1</accession>
<dbReference type="SMART" id="SM00237">
    <property type="entry name" value="Calx_beta"/>
    <property type="match status" value="2"/>
</dbReference>
<dbReference type="GO" id="GO:0009653">
    <property type="term" value="P:anatomical structure morphogenesis"/>
    <property type="evidence" value="ECO:0007669"/>
    <property type="project" value="TreeGrafter"/>
</dbReference>
<dbReference type="RefSeq" id="WP_105334783.1">
    <property type="nucleotide sequence ID" value="NZ_PUHZ01000008.1"/>
</dbReference>
<proteinExistence type="predicted"/>
<dbReference type="InterPro" id="IPR051561">
    <property type="entry name" value="FRAS1_ECM"/>
</dbReference>
<dbReference type="Gene3D" id="2.60.40.3440">
    <property type="match status" value="16"/>
</dbReference>
<dbReference type="Pfam" id="PF04151">
    <property type="entry name" value="PPC"/>
    <property type="match status" value="3"/>
</dbReference>
<feature type="region of interest" description="Disordered" evidence="4">
    <location>
        <begin position="4192"/>
        <end position="4216"/>
    </location>
</feature>
<dbReference type="Gene3D" id="2.60.40.10">
    <property type="entry name" value="Immunoglobulins"/>
    <property type="match status" value="1"/>
</dbReference>
<evidence type="ECO:0000256" key="2">
    <source>
        <dbReference type="ARBA" id="ARBA00022737"/>
    </source>
</evidence>
<reference evidence="7 8" key="1">
    <citation type="submission" date="2018-02" db="EMBL/GenBank/DDBJ databases">
        <title>Comparative genomes isolates from brazilian mangrove.</title>
        <authorList>
            <person name="Araujo J.E."/>
            <person name="Taketani R.G."/>
            <person name="Silva M.C.P."/>
            <person name="Loureco M.V."/>
            <person name="Andreote F.D."/>
        </authorList>
    </citation>
    <scope>NUCLEOTIDE SEQUENCE [LARGE SCALE GENOMIC DNA]</scope>
    <source>
        <strain evidence="7 8">Nap-Phe MGV</strain>
    </source>
</reference>
<keyword evidence="5" id="KW-0812">Transmembrane</keyword>
<dbReference type="InterPro" id="IPR003644">
    <property type="entry name" value="Calx_beta"/>
</dbReference>
<keyword evidence="5" id="KW-1133">Transmembrane helix</keyword>
<protein>
    <recommendedName>
        <fullName evidence="6">Calx-beta domain-containing protein</fullName>
    </recommendedName>
</protein>
<dbReference type="NCBIfam" id="NF012200">
    <property type="entry name" value="choice_anch_D"/>
    <property type="match status" value="1"/>
</dbReference>
<dbReference type="Pfam" id="PF17892">
    <property type="entry name" value="Cadherin_5"/>
    <property type="match status" value="1"/>
</dbReference>
<dbReference type="PANTHER" id="PTHR45739">
    <property type="entry name" value="MATRIX PROTEIN, PUTATIVE-RELATED"/>
    <property type="match status" value="1"/>
</dbReference>
<dbReference type="InterPro" id="IPR040853">
    <property type="entry name" value="RapA2_cadherin-like"/>
</dbReference>
<evidence type="ECO:0000256" key="1">
    <source>
        <dbReference type="ARBA" id="ARBA00022729"/>
    </source>
</evidence>
<dbReference type="Pfam" id="PF17803">
    <property type="entry name" value="Cadherin_4"/>
    <property type="match status" value="1"/>
</dbReference>
<dbReference type="GO" id="GO:0007154">
    <property type="term" value="P:cell communication"/>
    <property type="evidence" value="ECO:0007669"/>
    <property type="project" value="InterPro"/>
</dbReference>
<comment type="caution">
    <text evidence="7">The sequence shown here is derived from an EMBL/GenBank/DDBJ whole genome shotgun (WGS) entry which is preliminary data.</text>
</comment>
<dbReference type="OrthoDB" id="292060at2"/>
<dbReference type="NCBIfam" id="NF012211">
    <property type="entry name" value="tand_rpt_95"/>
    <property type="match status" value="19"/>
</dbReference>
<feature type="region of interest" description="Disordered" evidence="4">
    <location>
        <begin position="907"/>
        <end position="934"/>
    </location>
</feature>
<keyword evidence="1" id="KW-0732">Signal</keyword>
<keyword evidence="5" id="KW-0472">Membrane</keyword>
<dbReference type="InterPro" id="IPR013783">
    <property type="entry name" value="Ig-like_fold"/>
</dbReference>
<dbReference type="Pfam" id="PF17963">
    <property type="entry name" value="Big_9"/>
    <property type="match status" value="21"/>
</dbReference>
<feature type="compositionally biased region" description="Low complexity" evidence="4">
    <location>
        <begin position="908"/>
        <end position="919"/>
    </location>
</feature>
<dbReference type="Gene3D" id="2.60.40.2030">
    <property type="match status" value="2"/>
</dbReference>
<dbReference type="PANTHER" id="PTHR45739:SF8">
    <property type="entry name" value="FRAS1-RELATED EXTRACELLULAR MATRIX PROTEIN 1"/>
    <property type="match status" value="1"/>
</dbReference>
<evidence type="ECO:0000259" key="6">
    <source>
        <dbReference type="SMART" id="SM00237"/>
    </source>
</evidence>
<evidence type="ECO:0000256" key="5">
    <source>
        <dbReference type="SAM" id="Phobius"/>
    </source>
</evidence>
<dbReference type="InterPro" id="IPR041690">
    <property type="entry name" value="Cadherin_5"/>
</dbReference>
<dbReference type="GO" id="GO:0016020">
    <property type="term" value="C:membrane"/>
    <property type="evidence" value="ECO:0007669"/>
    <property type="project" value="InterPro"/>
</dbReference>
<dbReference type="Gene3D" id="2.60.120.380">
    <property type="match status" value="4"/>
</dbReference>
<feature type="domain" description="Calx-beta" evidence="6">
    <location>
        <begin position="619"/>
        <end position="725"/>
    </location>
</feature>
<keyword evidence="2" id="KW-0677">Repeat</keyword>
<feature type="transmembrane region" description="Helical" evidence="5">
    <location>
        <begin position="5532"/>
        <end position="5558"/>
    </location>
</feature>
<evidence type="ECO:0000313" key="8">
    <source>
        <dbReference type="Proteomes" id="UP000237819"/>
    </source>
</evidence>
<evidence type="ECO:0000256" key="4">
    <source>
        <dbReference type="SAM" id="MobiDB-lite"/>
    </source>
</evidence>
<organism evidence="7 8">
    <name type="scientific">Blastopirellula marina</name>
    <dbReference type="NCBI Taxonomy" id="124"/>
    <lineage>
        <taxon>Bacteria</taxon>
        <taxon>Pseudomonadati</taxon>
        <taxon>Planctomycetota</taxon>
        <taxon>Planctomycetia</taxon>
        <taxon>Pirellulales</taxon>
        <taxon>Pirellulaceae</taxon>
        <taxon>Blastopirellula</taxon>
    </lineage>
</organism>
<dbReference type="Gene3D" id="2.60.40.2810">
    <property type="match status" value="4"/>
</dbReference>
<dbReference type="Pfam" id="PF03160">
    <property type="entry name" value="Calx-beta"/>
    <property type="match status" value="2"/>
</dbReference>
<dbReference type="EMBL" id="PUHZ01000008">
    <property type="protein sequence ID" value="PQO46656.1"/>
    <property type="molecule type" value="Genomic_DNA"/>
</dbReference>
<dbReference type="InterPro" id="IPR038081">
    <property type="entry name" value="CalX-like_sf"/>
</dbReference>
<dbReference type="SUPFAM" id="SSF141072">
    <property type="entry name" value="CalX-like"/>
    <property type="match status" value="2"/>
</dbReference>
<gene>
    <name evidence="7" type="ORF">C5Y93_07425</name>
</gene>
<evidence type="ECO:0000313" key="7">
    <source>
        <dbReference type="EMBL" id="PQO46656.1"/>
    </source>
</evidence>
<evidence type="ECO:0000256" key="3">
    <source>
        <dbReference type="ARBA" id="ARBA00022837"/>
    </source>
</evidence>
<dbReference type="Proteomes" id="UP000237819">
    <property type="component" value="Unassembled WGS sequence"/>
</dbReference>